<sequence>MTSAVQCRKGVNVLDHYYRSHNTAKNLTGDVAADSYHRYKEDIGIAADLGYNVFRFSISWTRLLPNGRTSNVNAKGVQHYHDLLAELKAKKIEPLITMCHFDYPQVFEDEFGGWLGDEMPDVFAEYADFVFNEFGSEETPTTTRQERDRVDDEIKNLVPSNAMDCQVKHNMRLTMMDVKACNAITDTDSTQRCYVCKATQSQFNNIEDMKNREIDESTLQ</sequence>
<dbReference type="SUPFAM" id="SSF51445">
    <property type="entry name" value="(Trans)glycosidases"/>
    <property type="match status" value="1"/>
</dbReference>
<dbReference type="PANTHER" id="PTHR10353:SF36">
    <property type="entry name" value="LP05116P"/>
    <property type="match status" value="1"/>
</dbReference>
<dbReference type="Pfam" id="PF00232">
    <property type="entry name" value="Glyco_hydro_1"/>
    <property type="match status" value="1"/>
</dbReference>
<dbReference type="KEGG" id="tpal:117647824"/>
<dbReference type="GO" id="GO:0005975">
    <property type="term" value="P:carbohydrate metabolic process"/>
    <property type="evidence" value="ECO:0007669"/>
    <property type="project" value="InterPro"/>
</dbReference>
<dbReference type="PANTHER" id="PTHR10353">
    <property type="entry name" value="GLYCOSYL HYDROLASE"/>
    <property type="match status" value="1"/>
</dbReference>
<evidence type="ECO:0000256" key="2">
    <source>
        <dbReference type="ARBA" id="ARBA00022801"/>
    </source>
</evidence>
<keyword evidence="2" id="KW-0378">Hydrolase</keyword>
<gene>
    <name evidence="6" type="primary">LOC117647824</name>
</gene>
<dbReference type="GO" id="GO:0008422">
    <property type="term" value="F:beta-glucosidase activity"/>
    <property type="evidence" value="ECO:0007669"/>
    <property type="project" value="TreeGrafter"/>
</dbReference>
<dbReference type="Gene3D" id="3.20.20.80">
    <property type="entry name" value="Glycosidases"/>
    <property type="match status" value="1"/>
</dbReference>
<evidence type="ECO:0000256" key="4">
    <source>
        <dbReference type="RuleBase" id="RU003690"/>
    </source>
</evidence>
<protein>
    <submittedName>
        <fullName evidence="6">Beta-glucosidase 24-like</fullName>
    </submittedName>
</protein>
<evidence type="ECO:0000313" key="6">
    <source>
        <dbReference type="RefSeq" id="XP_034245684.1"/>
    </source>
</evidence>
<evidence type="ECO:0000256" key="1">
    <source>
        <dbReference type="ARBA" id="ARBA00010838"/>
    </source>
</evidence>
<accession>A0A6P8ZQD9</accession>
<dbReference type="InterPro" id="IPR001360">
    <property type="entry name" value="Glyco_hydro_1"/>
</dbReference>
<dbReference type="InterPro" id="IPR017853">
    <property type="entry name" value="GH"/>
</dbReference>
<dbReference type="RefSeq" id="XP_034245684.1">
    <property type="nucleotide sequence ID" value="XM_034389793.1"/>
</dbReference>
<keyword evidence="3" id="KW-0326">Glycosidase</keyword>
<evidence type="ECO:0000313" key="5">
    <source>
        <dbReference type="Proteomes" id="UP000515158"/>
    </source>
</evidence>
<dbReference type="OrthoDB" id="65569at2759"/>
<keyword evidence="5" id="KW-1185">Reference proteome</keyword>
<name>A0A6P8ZQD9_THRPL</name>
<proteinExistence type="inferred from homology"/>
<comment type="similarity">
    <text evidence="1 4">Belongs to the glycosyl hydrolase 1 family.</text>
</comment>
<dbReference type="InParanoid" id="A0A6P8ZQD9"/>
<reference evidence="6" key="1">
    <citation type="submission" date="2025-08" db="UniProtKB">
        <authorList>
            <consortium name="RefSeq"/>
        </authorList>
    </citation>
    <scope>IDENTIFICATION</scope>
    <source>
        <tissue evidence="6">Total insect</tissue>
    </source>
</reference>
<evidence type="ECO:0000256" key="3">
    <source>
        <dbReference type="ARBA" id="ARBA00023295"/>
    </source>
</evidence>
<dbReference type="Proteomes" id="UP000515158">
    <property type="component" value="Unplaced"/>
</dbReference>
<dbReference type="AlphaFoldDB" id="A0A6P8ZQD9"/>
<dbReference type="GeneID" id="117647824"/>
<organism evidence="6">
    <name type="scientific">Thrips palmi</name>
    <name type="common">Melon thrips</name>
    <dbReference type="NCBI Taxonomy" id="161013"/>
    <lineage>
        <taxon>Eukaryota</taxon>
        <taxon>Metazoa</taxon>
        <taxon>Ecdysozoa</taxon>
        <taxon>Arthropoda</taxon>
        <taxon>Hexapoda</taxon>
        <taxon>Insecta</taxon>
        <taxon>Pterygota</taxon>
        <taxon>Neoptera</taxon>
        <taxon>Paraneoptera</taxon>
        <taxon>Thysanoptera</taxon>
        <taxon>Terebrantia</taxon>
        <taxon>Thripoidea</taxon>
        <taxon>Thripidae</taxon>
        <taxon>Thrips</taxon>
    </lineage>
</organism>